<dbReference type="EMBL" id="JBFNXX010000034">
    <property type="protein sequence ID" value="MEW9922174.1"/>
    <property type="molecule type" value="Genomic_DNA"/>
</dbReference>
<dbReference type="PANTHER" id="PTHR30336:SF4">
    <property type="entry name" value="ENVELOPE BIOGENESIS FACTOR ELYC"/>
    <property type="match status" value="1"/>
</dbReference>
<sequence>MIYLHKILPLLASPMSLVIFLLIWGAVWKRTAVSFAGIILFVLCSLPIISNKLISSLERGYSLSSPSDAEKADAVVVLSGMVRAIDGKEKLQYEWSEASDRIFSGIELVKEGKAPYLILTGGKLPWSVGVPEGHYLKEIAKLNGIPDKEIFVTENVENTDQEARAVAQLLKHNSPEVILVTSAFHMPRAKIVFEAAGIVVFPFPVDFLTSARKTTVMDFIPSASSFRDTSFFVREVIGRLYYTIKY</sequence>
<evidence type="ECO:0000313" key="4">
    <source>
        <dbReference type="Proteomes" id="UP001556098"/>
    </source>
</evidence>
<dbReference type="InterPro" id="IPR051599">
    <property type="entry name" value="Cell_Envelope_Assoc"/>
</dbReference>
<feature type="domain" description="DUF218" evidence="2">
    <location>
        <begin position="73"/>
        <end position="238"/>
    </location>
</feature>
<organism evidence="3 4">
    <name type="scientific">Sulfitobacter sediminis</name>
    <dbReference type="NCBI Taxonomy" id="3234186"/>
    <lineage>
        <taxon>Bacteria</taxon>
        <taxon>Pseudomonadati</taxon>
        <taxon>Pseudomonadota</taxon>
        <taxon>Alphaproteobacteria</taxon>
        <taxon>Rhodobacterales</taxon>
        <taxon>Roseobacteraceae</taxon>
        <taxon>Sulfitobacter</taxon>
    </lineage>
</organism>
<dbReference type="PANTHER" id="PTHR30336">
    <property type="entry name" value="INNER MEMBRANE PROTEIN, PROBABLE PERMEASE"/>
    <property type="match status" value="1"/>
</dbReference>
<protein>
    <submittedName>
        <fullName evidence="3">YdcF family protein</fullName>
    </submittedName>
</protein>
<evidence type="ECO:0000256" key="1">
    <source>
        <dbReference type="SAM" id="Phobius"/>
    </source>
</evidence>
<proteinExistence type="predicted"/>
<comment type="caution">
    <text evidence="3">The sequence shown here is derived from an EMBL/GenBank/DDBJ whole genome shotgun (WGS) entry which is preliminary data.</text>
</comment>
<evidence type="ECO:0000259" key="2">
    <source>
        <dbReference type="Pfam" id="PF02698"/>
    </source>
</evidence>
<evidence type="ECO:0000313" key="3">
    <source>
        <dbReference type="EMBL" id="MEW9922174.1"/>
    </source>
</evidence>
<feature type="transmembrane region" description="Helical" evidence="1">
    <location>
        <begin position="32"/>
        <end position="49"/>
    </location>
</feature>
<keyword evidence="1" id="KW-1133">Transmembrane helix</keyword>
<accession>A0ABV3RT96</accession>
<reference evidence="3 4" key="1">
    <citation type="submission" date="2024-07" db="EMBL/GenBank/DDBJ databases">
        <title>Marimonas sp.nov., isolated from tidal-flat sediment.</title>
        <authorList>
            <person name="Jayan J.N."/>
            <person name="Lee S.S."/>
        </authorList>
    </citation>
    <scope>NUCLEOTIDE SEQUENCE [LARGE SCALE GENOMIC DNA]</scope>
    <source>
        <strain evidence="3 4">MJW-29</strain>
    </source>
</reference>
<dbReference type="Gene3D" id="3.40.50.620">
    <property type="entry name" value="HUPs"/>
    <property type="match status" value="1"/>
</dbReference>
<keyword evidence="1" id="KW-0812">Transmembrane</keyword>
<dbReference type="RefSeq" id="WP_367879870.1">
    <property type="nucleotide sequence ID" value="NZ_JBFNXX010000034.1"/>
</dbReference>
<keyword evidence="4" id="KW-1185">Reference proteome</keyword>
<dbReference type="InterPro" id="IPR014729">
    <property type="entry name" value="Rossmann-like_a/b/a_fold"/>
</dbReference>
<dbReference type="Proteomes" id="UP001556098">
    <property type="component" value="Unassembled WGS sequence"/>
</dbReference>
<dbReference type="Pfam" id="PF02698">
    <property type="entry name" value="DUF218"/>
    <property type="match status" value="1"/>
</dbReference>
<keyword evidence="1" id="KW-0472">Membrane</keyword>
<feature type="transmembrane region" description="Helical" evidence="1">
    <location>
        <begin position="7"/>
        <end position="26"/>
    </location>
</feature>
<gene>
    <name evidence="3" type="ORF">AB2B41_21430</name>
</gene>
<dbReference type="InterPro" id="IPR003848">
    <property type="entry name" value="DUF218"/>
</dbReference>
<dbReference type="CDD" id="cd06259">
    <property type="entry name" value="YdcF-like"/>
    <property type="match status" value="1"/>
</dbReference>
<name>A0ABV3RT96_9RHOB</name>